<dbReference type="PIRSF" id="PIRSF002741">
    <property type="entry name" value="MppA"/>
    <property type="match status" value="1"/>
</dbReference>
<protein>
    <submittedName>
        <fullName evidence="6">ABC transporter substrate-binding protein</fullName>
    </submittedName>
</protein>
<dbReference type="EMBL" id="SMKL01000010">
    <property type="protein sequence ID" value="TDC53254.1"/>
    <property type="molecule type" value="Genomic_DNA"/>
</dbReference>
<comment type="caution">
    <text evidence="6">The sequence shown here is derived from an EMBL/GenBank/DDBJ whole genome shotgun (WGS) entry which is preliminary data.</text>
</comment>
<keyword evidence="3 4" id="KW-0732">Signal</keyword>
<dbReference type="Gene3D" id="3.10.105.10">
    <property type="entry name" value="Dipeptide-binding Protein, Domain 3"/>
    <property type="match status" value="1"/>
</dbReference>
<dbReference type="InterPro" id="IPR030678">
    <property type="entry name" value="Peptide/Ni-bd"/>
</dbReference>
<evidence type="ECO:0000313" key="7">
    <source>
        <dbReference type="Proteomes" id="UP000295621"/>
    </source>
</evidence>
<dbReference type="CDD" id="cd00995">
    <property type="entry name" value="PBP2_NikA_DppA_OppA_like"/>
    <property type="match status" value="1"/>
</dbReference>
<dbReference type="PANTHER" id="PTHR30290">
    <property type="entry name" value="PERIPLASMIC BINDING COMPONENT OF ABC TRANSPORTER"/>
    <property type="match status" value="1"/>
</dbReference>
<evidence type="ECO:0000256" key="1">
    <source>
        <dbReference type="ARBA" id="ARBA00005695"/>
    </source>
</evidence>
<accession>A0A4R4RUB8</accession>
<reference evidence="6 7" key="1">
    <citation type="submission" date="2019-02" db="EMBL/GenBank/DDBJ databases">
        <title>Draft genome sequences of novel Actinobacteria.</title>
        <authorList>
            <person name="Sahin N."/>
            <person name="Ay H."/>
            <person name="Saygin H."/>
        </authorList>
    </citation>
    <scope>NUCLEOTIDE SEQUENCE [LARGE SCALE GENOMIC DNA]</scope>
    <source>
        <strain evidence="6 7">KC603</strain>
    </source>
</reference>
<proteinExistence type="inferred from homology"/>
<dbReference type="OrthoDB" id="9046151at2"/>
<keyword evidence="2" id="KW-0813">Transport</keyword>
<dbReference type="RefSeq" id="WP_131980405.1">
    <property type="nucleotide sequence ID" value="NZ_SMKL01000010.1"/>
</dbReference>
<name>A0A4R4RUB8_9ACTN</name>
<evidence type="ECO:0000256" key="3">
    <source>
        <dbReference type="ARBA" id="ARBA00022729"/>
    </source>
</evidence>
<organism evidence="6 7">
    <name type="scientific">Jiangella ureilytica</name>
    <dbReference type="NCBI Taxonomy" id="2530374"/>
    <lineage>
        <taxon>Bacteria</taxon>
        <taxon>Bacillati</taxon>
        <taxon>Actinomycetota</taxon>
        <taxon>Actinomycetes</taxon>
        <taxon>Jiangellales</taxon>
        <taxon>Jiangellaceae</taxon>
        <taxon>Jiangella</taxon>
    </lineage>
</organism>
<keyword evidence="7" id="KW-1185">Reference proteome</keyword>
<feature type="signal peptide" evidence="4">
    <location>
        <begin position="1"/>
        <end position="31"/>
    </location>
</feature>
<comment type="similarity">
    <text evidence="1">Belongs to the bacterial solute-binding protein 5 family.</text>
</comment>
<evidence type="ECO:0000313" key="6">
    <source>
        <dbReference type="EMBL" id="TDC53254.1"/>
    </source>
</evidence>
<dbReference type="Pfam" id="PF00496">
    <property type="entry name" value="SBP_bac_5"/>
    <property type="match status" value="1"/>
</dbReference>
<dbReference type="Proteomes" id="UP000295621">
    <property type="component" value="Unassembled WGS sequence"/>
</dbReference>
<dbReference type="PANTHER" id="PTHR30290:SF9">
    <property type="entry name" value="OLIGOPEPTIDE-BINDING PROTEIN APPA"/>
    <property type="match status" value="1"/>
</dbReference>
<dbReference type="InterPro" id="IPR039424">
    <property type="entry name" value="SBP_5"/>
</dbReference>
<evidence type="ECO:0000256" key="4">
    <source>
        <dbReference type="SAM" id="SignalP"/>
    </source>
</evidence>
<dbReference type="SUPFAM" id="SSF53850">
    <property type="entry name" value="Periplasmic binding protein-like II"/>
    <property type="match status" value="1"/>
</dbReference>
<dbReference type="GO" id="GO:0042597">
    <property type="term" value="C:periplasmic space"/>
    <property type="evidence" value="ECO:0007669"/>
    <property type="project" value="UniProtKB-ARBA"/>
</dbReference>
<gene>
    <name evidence="6" type="ORF">E1212_06175</name>
</gene>
<evidence type="ECO:0000259" key="5">
    <source>
        <dbReference type="Pfam" id="PF00496"/>
    </source>
</evidence>
<dbReference type="PROSITE" id="PS51257">
    <property type="entry name" value="PROKAR_LIPOPROTEIN"/>
    <property type="match status" value="1"/>
</dbReference>
<dbReference type="InterPro" id="IPR000914">
    <property type="entry name" value="SBP_5_dom"/>
</dbReference>
<dbReference type="Gene3D" id="3.40.190.10">
    <property type="entry name" value="Periplasmic binding protein-like II"/>
    <property type="match status" value="1"/>
</dbReference>
<dbReference type="GO" id="GO:1904680">
    <property type="term" value="F:peptide transmembrane transporter activity"/>
    <property type="evidence" value="ECO:0007669"/>
    <property type="project" value="TreeGrafter"/>
</dbReference>
<sequence>MPRSPLPPLALLTTVLVAACGASSGPSGSSASPGEASYATDGTLTIAFNYAPDSWDPYPATGAGITALNYLVYDSLVNQRSNGEFVTGLAAEWTVDASSAAFTLRDDVTCSDGSPLTAGQVADAIAYVSDPANQSAMYGFHTPTVPVTATGDDTSGTVEVTTAEPYGFLLETIGRLPIVCANGMRDRELLKAGSDGTGPFVLTEVVPGQSATFTRRDDYAWGPEGATTAEPGVPKTVVVRFIESATTTANLLLAGELNLAQVTGPDVDRLDAAPLERVDWETSGSWLSFNHSAERILADRRVREALVSAIDLAEVVKVSTGGHGSAATGLLPFDFSVCAADTADGLVPEYDVAAAESLLDEAGWVRGPDGTRTKDGRPLAIDLVYFTVTSEYQRPTAEYLAQQWEAIGVQVELPGYSSTAATEVLYQTSNWDVYLSGWEFILPSQMVPYLSGPVPPDGLNIMHLDNPEYDRLAAEAITMTPPDACAAWNEAERAIIGELDLVPVSNASEPWFLRGAEAEIQYRGPVATSLRVLEQ</sequence>
<dbReference type="AlphaFoldDB" id="A0A4R4RUB8"/>
<feature type="domain" description="Solute-binding protein family 5" evidence="5">
    <location>
        <begin position="84"/>
        <end position="443"/>
    </location>
</feature>
<evidence type="ECO:0000256" key="2">
    <source>
        <dbReference type="ARBA" id="ARBA00022448"/>
    </source>
</evidence>
<feature type="chain" id="PRO_5021017340" evidence="4">
    <location>
        <begin position="32"/>
        <end position="535"/>
    </location>
</feature>
<dbReference type="GO" id="GO:0043190">
    <property type="term" value="C:ATP-binding cassette (ABC) transporter complex"/>
    <property type="evidence" value="ECO:0007669"/>
    <property type="project" value="InterPro"/>
</dbReference>
<dbReference type="GO" id="GO:0015833">
    <property type="term" value="P:peptide transport"/>
    <property type="evidence" value="ECO:0007669"/>
    <property type="project" value="TreeGrafter"/>
</dbReference>